<reference evidence="2" key="1">
    <citation type="submission" date="2017-09" db="EMBL/GenBank/DDBJ databases">
        <title>Depth-based differentiation of microbial function through sediment-hosted aquifers and enrichment of novel symbionts in the deep terrestrial subsurface.</title>
        <authorList>
            <person name="Probst A.J."/>
            <person name="Ladd B."/>
            <person name="Jarett J.K."/>
            <person name="Geller-Mcgrath D.E."/>
            <person name="Sieber C.M.K."/>
            <person name="Emerson J.B."/>
            <person name="Anantharaman K."/>
            <person name="Thomas B.C."/>
            <person name="Malmstrom R."/>
            <person name="Stieglmeier M."/>
            <person name="Klingl A."/>
            <person name="Woyke T."/>
            <person name="Ryan C.M."/>
            <person name="Banfield J.F."/>
        </authorList>
    </citation>
    <scope>NUCLEOTIDE SEQUENCE [LARGE SCALE GENOMIC DNA]</scope>
</reference>
<accession>A0A2M7BY97</accession>
<evidence type="ECO:0000313" key="1">
    <source>
        <dbReference type="EMBL" id="PIV12664.1"/>
    </source>
</evidence>
<protein>
    <submittedName>
        <fullName evidence="1">Uncharacterized protein</fullName>
    </submittedName>
</protein>
<dbReference type="EMBL" id="PEUV01000029">
    <property type="protein sequence ID" value="PIV12664.1"/>
    <property type="molecule type" value="Genomic_DNA"/>
</dbReference>
<gene>
    <name evidence="1" type="ORF">COS47_01385</name>
</gene>
<organism evidence="1 2">
    <name type="scientific">Candidatus Nealsonbacteria bacterium CG03_land_8_20_14_0_80_36_12</name>
    <dbReference type="NCBI Taxonomy" id="1974701"/>
    <lineage>
        <taxon>Bacteria</taxon>
        <taxon>Candidatus Nealsoniibacteriota</taxon>
    </lineage>
</organism>
<dbReference type="AlphaFoldDB" id="A0A2M7BY97"/>
<sequence>MTCKNVPAEKVAGCLSKFSERVPFGYRLSSAGTKVVVTFEVASIRILNEVVRRAKHLKNINLELSLIEDISDKPYPKDMVKENGDKGN</sequence>
<comment type="caution">
    <text evidence="1">The sequence shown here is derived from an EMBL/GenBank/DDBJ whole genome shotgun (WGS) entry which is preliminary data.</text>
</comment>
<name>A0A2M7BY97_9BACT</name>
<proteinExistence type="predicted"/>
<evidence type="ECO:0000313" key="2">
    <source>
        <dbReference type="Proteomes" id="UP000230324"/>
    </source>
</evidence>
<dbReference type="Proteomes" id="UP000230324">
    <property type="component" value="Unassembled WGS sequence"/>
</dbReference>